<proteinExistence type="predicted"/>
<comment type="caution">
    <text evidence="2">The sequence shown here is derived from an EMBL/GenBank/DDBJ whole genome shotgun (WGS) entry which is preliminary data.</text>
</comment>
<protein>
    <recommendedName>
        <fullName evidence="1">HYR-like domain-containing protein</fullName>
    </recommendedName>
</protein>
<dbReference type="Pfam" id="PF23237">
    <property type="entry name" value="HYR_4C"/>
    <property type="match status" value="2"/>
</dbReference>
<name>A0A9D7SZD4_9BACT</name>
<feature type="domain" description="HYR-like" evidence="1">
    <location>
        <begin position="9"/>
        <end position="60"/>
    </location>
</feature>
<sequence length="166" mass="18101">MLCKYCFTAPPTITDNCGVTLLPTGPVETGSVLCEGDITYTWTYTDCEGNTQDYVHTITIEYEPFPAIPPTTAVVDCYANIILPSPPTITDNCGVTLTPSGPVETGTVLCEGDITYTWTYTDCEGNTQDYVHTVTIEYEPFASIPSTTAVVDCYANIVFQHLTVLR</sequence>
<dbReference type="Proteomes" id="UP000808337">
    <property type="component" value="Unassembled WGS sequence"/>
</dbReference>
<accession>A0A9D7SZD4</accession>
<feature type="domain" description="HYR-like" evidence="1">
    <location>
        <begin position="69"/>
        <end position="136"/>
    </location>
</feature>
<evidence type="ECO:0000259" key="1">
    <source>
        <dbReference type="Pfam" id="PF23237"/>
    </source>
</evidence>
<dbReference type="AlphaFoldDB" id="A0A9D7SZD4"/>
<gene>
    <name evidence="2" type="ORF">IPP15_14670</name>
</gene>
<evidence type="ECO:0000313" key="3">
    <source>
        <dbReference type="Proteomes" id="UP000808337"/>
    </source>
</evidence>
<evidence type="ECO:0000313" key="2">
    <source>
        <dbReference type="EMBL" id="MBK9983599.1"/>
    </source>
</evidence>
<reference evidence="2 3" key="1">
    <citation type="submission" date="2020-10" db="EMBL/GenBank/DDBJ databases">
        <title>Connecting structure to function with the recovery of over 1000 high-quality activated sludge metagenome-assembled genomes encoding full-length rRNA genes using long-read sequencing.</title>
        <authorList>
            <person name="Singleton C.M."/>
            <person name="Petriglieri F."/>
            <person name="Kristensen J.M."/>
            <person name="Kirkegaard R.H."/>
            <person name="Michaelsen T.Y."/>
            <person name="Andersen M.H."/>
            <person name="Karst S.M."/>
            <person name="Dueholm M.S."/>
            <person name="Nielsen P.H."/>
            <person name="Albertsen M."/>
        </authorList>
    </citation>
    <scope>NUCLEOTIDE SEQUENCE [LARGE SCALE GENOMIC DNA]</scope>
    <source>
        <strain evidence="2">Ribe_18-Q3-R11-54_MAXAC.273</strain>
    </source>
</reference>
<dbReference type="EMBL" id="JADKGY010000022">
    <property type="protein sequence ID" value="MBK9983599.1"/>
    <property type="molecule type" value="Genomic_DNA"/>
</dbReference>
<dbReference type="InterPro" id="IPR057078">
    <property type="entry name" value="HYR-4C"/>
</dbReference>
<organism evidence="2 3">
    <name type="scientific">Candidatus Opimibacter skivensis</name>
    <dbReference type="NCBI Taxonomy" id="2982028"/>
    <lineage>
        <taxon>Bacteria</taxon>
        <taxon>Pseudomonadati</taxon>
        <taxon>Bacteroidota</taxon>
        <taxon>Saprospiria</taxon>
        <taxon>Saprospirales</taxon>
        <taxon>Saprospiraceae</taxon>
        <taxon>Candidatus Opimibacter</taxon>
    </lineage>
</organism>